<evidence type="ECO:0000313" key="2">
    <source>
        <dbReference type="EMBL" id="QYK20617.1"/>
    </source>
</evidence>
<organism evidence="2">
    <name type="scientific">Spotted knifejaw iridovirus</name>
    <dbReference type="NCBI Taxonomy" id="655341"/>
    <lineage>
        <taxon>Viruses</taxon>
        <taxon>Varidnaviria</taxon>
        <taxon>Bamfordvirae</taxon>
        <taxon>Nucleocytoviricota</taxon>
        <taxon>Megaviricetes</taxon>
        <taxon>Pimascovirales</taxon>
        <taxon>Pimascovirales incertae sedis</taxon>
        <taxon>Iridoviridae</taxon>
        <taxon>Alphairidovirinae</taxon>
        <taxon>Megalocytivirus</taxon>
        <taxon>Megalocytivirus pagrus1</taxon>
        <taxon>Infectious spleen and kidney necrosis virus</taxon>
    </lineage>
</organism>
<proteinExistence type="predicted"/>
<protein>
    <submittedName>
        <fullName evidence="2">086R</fullName>
    </submittedName>
</protein>
<name>A0A8F9RV28_ISKNV</name>
<keyword evidence="1" id="KW-0472">Membrane</keyword>
<reference evidence="2" key="1">
    <citation type="journal article" name="Aquaculture">
        <title>Isolation, identification and genomic analysis of an ISKNV-type megalocytivirus from spotted knifejaw (Oplegnathus punctatus).</title>
        <authorList>
            <person name="Huang X."/>
            <person name="Wei J."/>
            <person name="Zheng Q."/>
            <person name="Zhang Y."/>
            <person name="Zhu W."/>
            <person name="Liu J."/>
            <person name="Hou Y."/>
            <person name="Qin Q."/>
            <person name="Huang Y."/>
        </authorList>
    </citation>
    <scope>NUCLEOTIDE SEQUENCE</scope>
    <source>
        <strain evidence="2">SKIV-SD</strain>
    </source>
</reference>
<keyword evidence="1" id="KW-0812">Transmembrane</keyword>
<sequence>MHTAPRKALWPRSGLPAFDTVLLSSFYYPASGPSGMKKMNTQAILVSFAFIALIAWCYIMWSNQRKLLEYMEHSVKSTIQDDIEECEECATPEH</sequence>
<keyword evidence="1" id="KW-1133">Transmembrane helix</keyword>
<dbReference type="EMBL" id="MT986830">
    <property type="protein sequence ID" value="QYK20617.1"/>
    <property type="molecule type" value="Genomic_DNA"/>
</dbReference>
<accession>A0A8F9RV28</accession>
<feature type="transmembrane region" description="Helical" evidence="1">
    <location>
        <begin position="42"/>
        <end position="61"/>
    </location>
</feature>
<evidence type="ECO:0000256" key="1">
    <source>
        <dbReference type="SAM" id="Phobius"/>
    </source>
</evidence>